<evidence type="ECO:0000256" key="11">
    <source>
        <dbReference type="ARBA" id="ARBA00023136"/>
    </source>
</evidence>
<accession>A0A418FX10</accession>
<feature type="transmembrane region" description="Helical" evidence="14">
    <location>
        <begin position="99"/>
        <end position="120"/>
    </location>
</feature>
<evidence type="ECO:0000256" key="8">
    <source>
        <dbReference type="ARBA" id="ARBA00022837"/>
    </source>
</evidence>
<dbReference type="GO" id="GO:0006351">
    <property type="term" value="P:DNA-templated transcription"/>
    <property type="evidence" value="ECO:0007669"/>
    <property type="project" value="InterPro"/>
</dbReference>
<feature type="transmembrane region" description="Helical" evidence="14">
    <location>
        <begin position="165"/>
        <end position="186"/>
    </location>
</feature>
<dbReference type="EC" id="2.7.7.6" evidence="4"/>
<dbReference type="GO" id="GO:0016020">
    <property type="term" value="C:membrane"/>
    <property type="evidence" value="ECO:0007669"/>
    <property type="project" value="UniProtKB-SubCell"/>
</dbReference>
<proteinExistence type="inferred from homology"/>
<keyword evidence="5" id="KW-0813">Transport</keyword>
<keyword evidence="10" id="KW-0406">Ion transport</keyword>
<evidence type="ECO:0000256" key="3">
    <source>
        <dbReference type="ARBA" id="ARBA00011738"/>
    </source>
</evidence>
<keyword evidence="12" id="KW-0407">Ion channel</keyword>
<evidence type="ECO:0000256" key="5">
    <source>
        <dbReference type="ARBA" id="ARBA00022448"/>
    </source>
</evidence>
<dbReference type="PROSITE" id="PS50222">
    <property type="entry name" value="EF_HAND_2"/>
    <property type="match status" value="1"/>
</dbReference>
<dbReference type="Gene3D" id="1.20.120.350">
    <property type="entry name" value="Voltage-gated potassium channels. Chain C"/>
    <property type="match status" value="1"/>
</dbReference>
<evidence type="ECO:0000256" key="7">
    <source>
        <dbReference type="ARBA" id="ARBA00022737"/>
    </source>
</evidence>
<comment type="subunit">
    <text evidence="3">Homodimer.</text>
</comment>
<dbReference type="GO" id="GO:0005245">
    <property type="term" value="F:voltage-gated calcium channel activity"/>
    <property type="evidence" value="ECO:0007669"/>
    <property type="project" value="InterPro"/>
</dbReference>
<feature type="domain" description="EF-hand" evidence="15">
    <location>
        <begin position="316"/>
        <end position="351"/>
    </location>
</feature>
<dbReference type="GO" id="GO:0003677">
    <property type="term" value="F:DNA binding"/>
    <property type="evidence" value="ECO:0007669"/>
    <property type="project" value="InterPro"/>
</dbReference>
<dbReference type="Proteomes" id="UP000286510">
    <property type="component" value="Unassembled WGS sequence"/>
</dbReference>
<dbReference type="InterPro" id="IPR007081">
    <property type="entry name" value="RNA_pol_Rpb1_5"/>
</dbReference>
<dbReference type="AlphaFoldDB" id="A0A418FX10"/>
<keyword evidence="6 14" id="KW-0812">Transmembrane</keyword>
<evidence type="ECO:0000256" key="1">
    <source>
        <dbReference type="ARBA" id="ARBA00004141"/>
    </source>
</evidence>
<keyword evidence="7" id="KW-0677">Repeat</keyword>
<dbReference type="PROSITE" id="PS00018">
    <property type="entry name" value="EF_HAND_1"/>
    <property type="match status" value="1"/>
</dbReference>
<comment type="similarity">
    <text evidence="2">Belongs to the calcium channel alpha-1 subunit (TC 1.A.1.11) family. Two pore calcium channel subfamily.</text>
</comment>
<dbReference type="InterPro" id="IPR044581">
    <property type="entry name" value="TPC1_plant"/>
</dbReference>
<organism evidence="16 17">
    <name type="scientific">Aphanomyces astaci</name>
    <name type="common">Crayfish plague agent</name>
    <dbReference type="NCBI Taxonomy" id="112090"/>
    <lineage>
        <taxon>Eukaryota</taxon>
        <taxon>Sar</taxon>
        <taxon>Stramenopiles</taxon>
        <taxon>Oomycota</taxon>
        <taxon>Saprolegniomycetes</taxon>
        <taxon>Saprolegniales</taxon>
        <taxon>Verrucalvaceae</taxon>
        <taxon>Aphanomyces</taxon>
    </lineage>
</organism>
<dbReference type="Pfam" id="PF00520">
    <property type="entry name" value="Ion_trans"/>
    <property type="match status" value="2"/>
</dbReference>
<keyword evidence="11 14" id="KW-0472">Membrane</keyword>
<dbReference type="InterPro" id="IPR018247">
    <property type="entry name" value="EF_Hand_1_Ca_BS"/>
</dbReference>
<evidence type="ECO:0000256" key="14">
    <source>
        <dbReference type="SAM" id="Phobius"/>
    </source>
</evidence>
<sequence length="982" mass="108682">MLSVEDKNKVIKASWLVEDAFRGFSRAHPKVTPQAVQVYKIYHRLVIVRHATVFVLLMLSFVETPYWCHGTWPHPCGDPLDPSTPLTSGMLLLARGKSVLVEVTCLAICLVNDGLLYHSLGRNFFTRLDRYPSIHTLLSAWQLLILLTTANFPDIMMPAYTRNRAYGLFFIVFVAFGLFFMMNLILAQVFNNFQRIAASDEAKAVTNRAALLSQAFDLLVTIQADRHHVGLLGRGSPPSSPGSPGRRVLAPPTSASPSSPPTVRGSSSPPKRQQVGMPPPSPLHEEPSVCCNWIDTNLALSLFQELNHYNVASTRLSHKHMLDLFYQLDTDGDGRIELRDFFAVCDCMREYVQTYHKSPSEIERWWPRVAATRRFQQLCTIVTHKRFELAIDSLLILNALCIVLETSTTTDNTASSRAWGIAQVVFSSLYVVEMMLKIAVCGWRDYMHSFRNRFDAAITIGSLVVDICAEVPNTLATNHTVPKVLMTCRCLRMLRLFLSIERYRVILHTAWAMVPIGKNLLLVMFCNMNVFALVGHQLFGGRISPALLNTAPFANSTYAAAGYAANNFNDVPSGMVTLFELLVVNNWFVIVEGHVLVTSAWVRVFFIAFWLTGVIMTLNLIVASILDAFSKEYAAAAAITDAPKSFDSPLSCQMEMKSFVVPPTSSQTRLTHQRMVAFASSKEPNGGNDLLPDECRSALLVHNVCRLTKAQCETLLRLSLTKYHRAMMEPGEAVGAIGAQSISEPGTQMTLKTFHFAGVASMNVTLGVPRLKEIINAGKNISTPIITAALVCADDERSARGILGAAVKPTAGILDLAAQTTAGITYSAASFDKKPKLTRVRLPRMMTTADKRLTMYSAQEASVAWWLSKLPAGTLSPSEQYDTHVLLPSNRALVATSHQLMALDMTAKPRVLWAYPVWNVRSSHSTDDSVQLCISHGDDIGDNKLATVQLNLTGDDRDRVEAVVCKLVSRRHRHSDPPSKVV</sequence>
<evidence type="ECO:0000256" key="6">
    <source>
        <dbReference type="ARBA" id="ARBA00022692"/>
    </source>
</evidence>
<gene>
    <name evidence="16" type="ORF">DYB26_001112</name>
</gene>
<feature type="transmembrane region" description="Helical" evidence="14">
    <location>
        <begin position="604"/>
        <end position="626"/>
    </location>
</feature>
<evidence type="ECO:0000256" key="2">
    <source>
        <dbReference type="ARBA" id="ARBA00009286"/>
    </source>
</evidence>
<dbReference type="InterPro" id="IPR056748">
    <property type="entry name" value="VPS13-like_C"/>
</dbReference>
<evidence type="ECO:0000256" key="4">
    <source>
        <dbReference type="ARBA" id="ARBA00012418"/>
    </source>
</evidence>
<evidence type="ECO:0000256" key="9">
    <source>
        <dbReference type="ARBA" id="ARBA00022989"/>
    </source>
</evidence>
<dbReference type="GO" id="GO:0005509">
    <property type="term" value="F:calcium ion binding"/>
    <property type="evidence" value="ECO:0007669"/>
    <property type="project" value="InterPro"/>
</dbReference>
<dbReference type="Pfam" id="PF25037">
    <property type="entry name" value="VPS13_C"/>
    <property type="match status" value="1"/>
</dbReference>
<dbReference type="InterPro" id="IPR005821">
    <property type="entry name" value="Ion_trans_dom"/>
</dbReference>
<name>A0A418FX10_APHAT</name>
<evidence type="ECO:0000256" key="10">
    <source>
        <dbReference type="ARBA" id="ARBA00023065"/>
    </source>
</evidence>
<evidence type="ECO:0000256" key="12">
    <source>
        <dbReference type="ARBA" id="ARBA00023303"/>
    </source>
</evidence>
<dbReference type="EMBL" id="QUTF01007621">
    <property type="protein sequence ID" value="RHZ39458.1"/>
    <property type="molecule type" value="Genomic_DNA"/>
</dbReference>
<dbReference type="Gene3D" id="1.10.287.70">
    <property type="match status" value="2"/>
</dbReference>
<reference evidence="16 17" key="1">
    <citation type="submission" date="2018-08" db="EMBL/GenBank/DDBJ databases">
        <title>Aphanomyces genome sequencing and annotation.</title>
        <authorList>
            <person name="Minardi D."/>
            <person name="Oidtmann B."/>
            <person name="Van Der Giezen M."/>
            <person name="Studholme D.J."/>
        </authorList>
    </citation>
    <scope>NUCLEOTIDE SEQUENCE [LARGE SCALE GENOMIC DNA]</scope>
    <source>
        <strain evidence="16 17">FDL457</strain>
    </source>
</reference>
<comment type="subcellular location">
    <subcellularLocation>
        <location evidence="1">Membrane</location>
        <topology evidence="1">Multi-pass membrane protein</topology>
    </subcellularLocation>
</comment>
<keyword evidence="9 14" id="KW-1133">Transmembrane helix</keyword>
<dbReference type="InterPro" id="IPR027359">
    <property type="entry name" value="Volt_channel_dom_sf"/>
</dbReference>
<evidence type="ECO:0000313" key="17">
    <source>
        <dbReference type="Proteomes" id="UP000286510"/>
    </source>
</evidence>
<feature type="compositionally biased region" description="Low complexity" evidence="13">
    <location>
        <begin position="234"/>
        <end position="257"/>
    </location>
</feature>
<evidence type="ECO:0000256" key="13">
    <source>
        <dbReference type="SAM" id="MobiDB-lite"/>
    </source>
</evidence>
<evidence type="ECO:0000313" key="16">
    <source>
        <dbReference type="EMBL" id="RHZ39458.1"/>
    </source>
</evidence>
<feature type="transmembrane region" description="Helical" evidence="14">
    <location>
        <begin position="576"/>
        <end position="597"/>
    </location>
</feature>
<dbReference type="PANTHER" id="PTHR46988">
    <property type="entry name" value="TWO PORE CALCIUM CHANNEL PROTEIN 1"/>
    <property type="match status" value="1"/>
</dbReference>
<keyword evidence="8" id="KW-0106">Calcium</keyword>
<dbReference type="VEuPathDB" id="FungiDB:H257_00379"/>
<dbReference type="SUPFAM" id="SSF64484">
    <property type="entry name" value="beta and beta-prime subunits of DNA dependent RNA-polymerase"/>
    <property type="match status" value="1"/>
</dbReference>
<dbReference type="SUPFAM" id="SSF81324">
    <property type="entry name" value="Voltage-gated potassium channels"/>
    <property type="match status" value="1"/>
</dbReference>
<dbReference type="PANTHER" id="PTHR46988:SF2">
    <property type="entry name" value="TWO PORE CALCIUM CHANNEL PROTEIN 1"/>
    <property type="match status" value="1"/>
</dbReference>
<feature type="region of interest" description="Disordered" evidence="13">
    <location>
        <begin position="231"/>
        <end position="283"/>
    </location>
</feature>
<evidence type="ECO:0000259" key="15">
    <source>
        <dbReference type="PROSITE" id="PS50222"/>
    </source>
</evidence>
<dbReference type="InterPro" id="IPR002048">
    <property type="entry name" value="EF_hand_dom"/>
</dbReference>
<protein>
    <recommendedName>
        <fullName evidence="4">DNA-directed RNA polymerase</fullName>
        <ecNumber evidence="4">2.7.7.6</ecNumber>
    </recommendedName>
</protein>
<comment type="caution">
    <text evidence="16">The sequence shown here is derived from an EMBL/GenBank/DDBJ whole genome shotgun (WGS) entry which is preliminary data.</text>
</comment>
<dbReference type="Pfam" id="PF04998">
    <property type="entry name" value="RNA_pol_Rpb1_5"/>
    <property type="match status" value="1"/>
</dbReference>
<dbReference type="GO" id="GO:0003899">
    <property type="term" value="F:DNA-directed RNA polymerase activity"/>
    <property type="evidence" value="ECO:0007669"/>
    <property type="project" value="UniProtKB-EC"/>
</dbReference>